<dbReference type="CDD" id="cd01299">
    <property type="entry name" value="Met_dep_hydrolase_A"/>
    <property type="match status" value="1"/>
</dbReference>
<protein>
    <recommendedName>
        <fullName evidence="2">Amidohydrolase-related domain-containing protein</fullName>
    </recommendedName>
</protein>
<dbReference type="InterPro" id="IPR057744">
    <property type="entry name" value="OTAase-like"/>
</dbReference>
<dbReference type="PATRIC" id="fig|421052.3.peg.2488"/>
<dbReference type="HOGENOM" id="CLU_023620_2_0_6"/>
<dbReference type="eggNOG" id="COG1228">
    <property type="taxonomic scope" value="Bacteria"/>
</dbReference>
<evidence type="ECO:0000259" key="2">
    <source>
        <dbReference type="Pfam" id="PF01979"/>
    </source>
</evidence>
<dbReference type="SUPFAM" id="SSF51556">
    <property type="entry name" value="Metallo-dependent hydrolases"/>
    <property type="match status" value="1"/>
</dbReference>
<evidence type="ECO:0000313" key="3">
    <source>
        <dbReference type="EMBL" id="EPF71514.1"/>
    </source>
</evidence>
<organism evidence="3 4">
    <name type="scientific">Acinetobacter rudis CIP 110305</name>
    <dbReference type="NCBI Taxonomy" id="421052"/>
    <lineage>
        <taxon>Bacteria</taxon>
        <taxon>Pseudomonadati</taxon>
        <taxon>Pseudomonadota</taxon>
        <taxon>Gammaproteobacteria</taxon>
        <taxon>Moraxellales</taxon>
        <taxon>Moraxellaceae</taxon>
        <taxon>Acinetobacter</taxon>
    </lineage>
</organism>
<dbReference type="Gene3D" id="2.30.40.10">
    <property type="entry name" value="Urease, subunit C, domain 1"/>
    <property type="match status" value="1"/>
</dbReference>
<dbReference type="InterPro" id="IPR006680">
    <property type="entry name" value="Amidohydro-rel"/>
</dbReference>
<dbReference type="InterPro" id="IPR032466">
    <property type="entry name" value="Metal_Hydrolase"/>
</dbReference>
<dbReference type="InterPro" id="IPR011059">
    <property type="entry name" value="Metal-dep_hydrolase_composite"/>
</dbReference>
<keyword evidence="1" id="KW-0732">Signal</keyword>
<dbReference type="Gene3D" id="3.20.20.140">
    <property type="entry name" value="Metal-dependent hydrolases"/>
    <property type="match status" value="1"/>
</dbReference>
<reference evidence="3 4" key="1">
    <citation type="submission" date="2013-06" db="EMBL/GenBank/DDBJ databases">
        <title>The Genome Sequence of Acinetobacter rudis CIP 110305.</title>
        <authorList>
            <consortium name="The Broad Institute Genome Sequencing Platform"/>
            <consortium name="The Broad Institute Genome Sequencing Center for Infectious Disease"/>
            <person name="Cerqueira G."/>
            <person name="Feldgarden M."/>
            <person name="Courvalin P."/>
            <person name="Perichon B."/>
            <person name="Grillot-Courvalin C."/>
            <person name="Clermont D."/>
            <person name="Rocha E."/>
            <person name="Yoon E.-J."/>
            <person name="Nemec A."/>
            <person name="Young S.K."/>
            <person name="Zeng Q."/>
            <person name="Gargeya S."/>
            <person name="Fitzgerald M."/>
            <person name="Abouelleil A."/>
            <person name="Alvarado L."/>
            <person name="Berlin A.M."/>
            <person name="Chapman S.B."/>
            <person name="Dewar J."/>
            <person name="Goldberg J."/>
            <person name="Griggs A."/>
            <person name="Gujja S."/>
            <person name="Hansen M."/>
            <person name="Howarth C."/>
            <person name="Imamovic A."/>
            <person name="Larimer J."/>
            <person name="McCowan C."/>
            <person name="Murphy C."/>
            <person name="Pearson M."/>
            <person name="Priest M."/>
            <person name="Roberts A."/>
            <person name="Saif S."/>
            <person name="Shea T."/>
            <person name="Sykes S."/>
            <person name="Wortman J."/>
            <person name="Nusbaum C."/>
            <person name="Birren B."/>
        </authorList>
    </citation>
    <scope>NUCLEOTIDE SEQUENCE [LARGE SCALE GENOMIC DNA]</scope>
    <source>
        <strain evidence="3 4">CIP 110305</strain>
    </source>
</reference>
<dbReference type="InterPro" id="IPR051781">
    <property type="entry name" value="Metallo-dep_Hydrolase"/>
</dbReference>
<accession>S3NAW4</accession>
<dbReference type="GO" id="GO:0016810">
    <property type="term" value="F:hydrolase activity, acting on carbon-nitrogen (but not peptide) bonds"/>
    <property type="evidence" value="ECO:0007669"/>
    <property type="project" value="InterPro"/>
</dbReference>
<dbReference type="OrthoDB" id="9782972at2"/>
<feature type="domain" description="Amidohydrolase-related" evidence="2">
    <location>
        <begin position="95"/>
        <end position="451"/>
    </location>
</feature>
<dbReference type="PANTHER" id="PTHR43135">
    <property type="entry name" value="ALPHA-D-RIBOSE 1-METHYLPHOSPHONATE 5-TRIPHOSPHATE DIPHOSPHATASE"/>
    <property type="match status" value="1"/>
</dbReference>
<feature type="chain" id="PRO_5004512341" description="Amidohydrolase-related domain-containing protein" evidence="1">
    <location>
        <begin position="24"/>
        <end position="460"/>
    </location>
</feature>
<gene>
    <name evidence="3" type="ORF">F945_02543</name>
</gene>
<comment type="caution">
    <text evidence="3">The sequence shown here is derived from an EMBL/GenBank/DDBJ whole genome shotgun (WGS) entry which is preliminary data.</text>
</comment>
<dbReference type="Pfam" id="PF01979">
    <property type="entry name" value="Amidohydro_1"/>
    <property type="match status" value="1"/>
</dbReference>
<name>S3NAW4_9GAMM</name>
<dbReference type="Proteomes" id="UP000014568">
    <property type="component" value="Unassembled WGS sequence"/>
</dbReference>
<keyword evidence="4" id="KW-1185">Reference proteome</keyword>
<dbReference type="PANTHER" id="PTHR43135:SF3">
    <property type="entry name" value="ALPHA-D-RIBOSE 1-METHYLPHOSPHONATE 5-TRIPHOSPHATE DIPHOSPHATASE"/>
    <property type="match status" value="1"/>
</dbReference>
<dbReference type="AlphaFoldDB" id="S3NAW4"/>
<evidence type="ECO:0000256" key="1">
    <source>
        <dbReference type="SAM" id="SignalP"/>
    </source>
</evidence>
<dbReference type="EMBL" id="ATGI01000032">
    <property type="protein sequence ID" value="EPF71514.1"/>
    <property type="molecule type" value="Genomic_DNA"/>
</dbReference>
<evidence type="ECO:0000313" key="4">
    <source>
        <dbReference type="Proteomes" id="UP000014568"/>
    </source>
</evidence>
<feature type="signal peptide" evidence="1">
    <location>
        <begin position="1"/>
        <end position="23"/>
    </location>
</feature>
<sequence length="460" mass="49909">MTIAKYLRNTSILFFAISTPVFAHTPPTQPSPVSTAQAQQLSEVLFENVRIFDGKSQKLSTAVNVLVRGNQIQEISSQPINVASHVKVIQGQQKVLMPGLIDAHWHAMLAALPPTLMMTAEVADINFIAAQEAKNTLMRGFTSVRDLGGPVFSLKRAIDKQMVDGPRIWPSGSIISQTGGHADFRMTYEVPSATNGGLSRGEALGGGIVADGVTEVLKRTREQLMLGASQIKLAAGGGVSSHYDPIDVAQYTEEEFRAAVNAAENWGTYVSVHAYTPKSIQTALKGGVKVIEHGQLLDEATAKLMAQKGAWLSSQAFIDNEFANPQVGENREKQKQVQAGTDKSFELAKKYKLKVAWGTDILFNPKMTKNQGALLTTMTRWYQPAEVLKMATSTNAELLALSGERSPYKGKFGVVETGAMADLLLVDGDPITDLKLLADPNKNLLVIMKDGVIYKNILNK</sequence>
<dbReference type="STRING" id="632955.GCA_000829675_01758"/>
<dbReference type="SUPFAM" id="SSF51338">
    <property type="entry name" value="Composite domain of metallo-dependent hydrolases"/>
    <property type="match status" value="2"/>
</dbReference>
<proteinExistence type="predicted"/>
<dbReference type="RefSeq" id="WP_016656943.1">
    <property type="nucleotide sequence ID" value="NZ_KE340353.1"/>
</dbReference>